<dbReference type="AlphaFoldDB" id="A0A9D2DD23"/>
<dbReference type="Pfam" id="PF00210">
    <property type="entry name" value="Ferritin"/>
    <property type="match status" value="1"/>
</dbReference>
<keyword evidence="5 7" id="KW-0408">Iron</keyword>
<gene>
    <name evidence="10" type="ORF">H9816_02140</name>
</gene>
<dbReference type="Proteomes" id="UP000824014">
    <property type="component" value="Unassembled WGS sequence"/>
</dbReference>
<proteinExistence type="inferred from homology"/>
<reference evidence="10" key="2">
    <citation type="submission" date="2021-04" db="EMBL/GenBank/DDBJ databases">
        <authorList>
            <person name="Gilroy R."/>
        </authorList>
    </citation>
    <scope>NUCLEOTIDE SEQUENCE</scope>
    <source>
        <strain evidence="10">ChiHjej11B10-19426</strain>
    </source>
</reference>
<feature type="domain" description="Ferritin-like diiron" evidence="9">
    <location>
        <begin position="1"/>
        <end position="146"/>
    </location>
</feature>
<dbReference type="SUPFAM" id="SSF47240">
    <property type="entry name" value="Ferritin-like"/>
    <property type="match status" value="1"/>
</dbReference>
<comment type="function">
    <text evidence="8">Iron-storage protein.</text>
</comment>
<reference evidence="10" key="1">
    <citation type="journal article" date="2021" name="PeerJ">
        <title>Extensive microbial diversity within the chicken gut microbiome revealed by metagenomics and culture.</title>
        <authorList>
            <person name="Gilroy R."/>
            <person name="Ravi A."/>
            <person name="Getino M."/>
            <person name="Pursley I."/>
            <person name="Horton D.L."/>
            <person name="Alikhan N.F."/>
            <person name="Baker D."/>
            <person name="Gharbi K."/>
            <person name="Hall N."/>
            <person name="Watson M."/>
            <person name="Adriaenssens E.M."/>
            <person name="Foster-Nyarko E."/>
            <person name="Jarju S."/>
            <person name="Secka A."/>
            <person name="Antonio M."/>
            <person name="Oren A."/>
            <person name="Chaudhuri R.R."/>
            <person name="La Ragione R."/>
            <person name="Hildebrand F."/>
            <person name="Pallen M.J."/>
        </authorList>
    </citation>
    <scope>NUCLEOTIDE SEQUENCE</scope>
    <source>
        <strain evidence="10">ChiHjej11B10-19426</strain>
    </source>
</reference>
<dbReference type="EMBL" id="DXCC01000005">
    <property type="protein sequence ID" value="HIZ14703.1"/>
    <property type="molecule type" value="Genomic_DNA"/>
</dbReference>
<comment type="similarity">
    <text evidence="1 8">Belongs to the ferritin family. Prokaryotic subfamily.</text>
</comment>
<dbReference type="InterPro" id="IPR041719">
    <property type="entry name" value="Ferritin_prok"/>
</dbReference>
<evidence type="ECO:0000313" key="10">
    <source>
        <dbReference type="EMBL" id="HIZ14703.1"/>
    </source>
</evidence>
<organism evidence="10 11">
    <name type="scientific">Candidatus Tidjanibacter faecipullorum</name>
    <dbReference type="NCBI Taxonomy" id="2838766"/>
    <lineage>
        <taxon>Bacteria</taxon>
        <taxon>Pseudomonadati</taxon>
        <taxon>Bacteroidota</taxon>
        <taxon>Bacteroidia</taxon>
        <taxon>Bacteroidales</taxon>
        <taxon>Rikenellaceae</taxon>
        <taxon>Tidjanibacter</taxon>
    </lineage>
</organism>
<comment type="function">
    <text evidence="6">May alleviate iron toxicity in the presence of oxygen.</text>
</comment>
<keyword evidence="4" id="KW-0560">Oxidoreductase</keyword>
<dbReference type="GO" id="GO:0008199">
    <property type="term" value="F:ferric iron binding"/>
    <property type="evidence" value="ECO:0007669"/>
    <property type="project" value="InterPro"/>
</dbReference>
<dbReference type="InterPro" id="IPR008331">
    <property type="entry name" value="Ferritin_DPS_dom"/>
</dbReference>
<feature type="binding site" evidence="7">
    <location>
        <position position="54"/>
    </location>
    <ligand>
        <name>Fe cation</name>
        <dbReference type="ChEBI" id="CHEBI:24875"/>
        <label>1</label>
    </ligand>
</feature>
<dbReference type="InterPro" id="IPR009078">
    <property type="entry name" value="Ferritin-like_SF"/>
</dbReference>
<evidence type="ECO:0000256" key="4">
    <source>
        <dbReference type="ARBA" id="ARBA00023002"/>
    </source>
</evidence>
<evidence type="ECO:0000256" key="7">
    <source>
        <dbReference type="PIRSR" id="PIRSR601519-1"/>
    </source>
</evidence>
<evidence type="ECO:0000313" key="11">
    <source>
        <dbReference type="Proteomes" id="UP000824014"/>
    </source>
</evidence>
<dbReference type="GO" id="GO:0008198">
    <property type="term" value="F:ferrous iron binding"/>
    <property type="evidence" value="ECO:0007669"/>
    <property type="project" value="TreeGrafter"/>
</dbReference>
<keyword evidence="3 7" id="KW-0479">Metal-binding</keyword>
<dbReference type="PANTHER" id="PTHR11431:SF127">
    <property type="entry name" value="BACTERIAL NON-HEME FERRITIN"/>
    <property type="match status" value="1"/>
</dbReference>
<dbReference type="GO" id="GO:0006826">
    <property type="term" value="P:iron ion transport"/>
    <property type="evidence" value="ECO:0007669"/>
    <property type="project" value="InterPro"/>
</dbReference>
<dbReference type="InterPro" id="IPR009040">
    <property type="entry name" value="Ferritin-like_diiron"/>
</dbReference>
<comment type="caution">
    <text evidence="10">The sequence shown here is derived from an EMBL/GenBank/DDBJ whole genome shotgun (WGS) entry which is preliminary data.</text>
</comment>
<feature type="binding site" evidence="7">
    <location>
        <position position="51"/>
    </location>
    <ligand>
        <name>Fe cation</name>
        <dbReference type="ChEBI" id="CHEBI:24875"/>
        <label>1</label>
    </ligand>
</feature>
<dbReference type="PANTHER" id="PTHR11431">
    <property type="entry name" value="FERRITIN"/>
    <property type="match status" value="1"/>
</dbReference>
<feature type="binding site" evidence="7">
    <location>
        <position position="95"/>
    </location>
    <ligand>
        <name>Fe cation</name>
        <dbReference type="ChEBI" id="CHEBI:24875"/>
        <label>1</label>
    </ligand>
</feature>
<comment type="subcellular location">
    <subcellularLocation>
        <location evidence="8">Cytoplasm</location>
    </subcellularLocation>
</comment>
<comment type="catalytic activity">
    <reaction evidence="8">
        <text>4 Fe(2+) + O2 + 6 H2O = 4 iron(III) oxide-hydroxide + 12 H(+)</text>
        <dbReference type="Rhea" id="RHEA:11972"/>
        <dbReference type="ChEBI" id="CHEBI:15377"/>
        <dbReference type="ChEBI" id="CHEBI:15378"/>
        <dbReference type="ChEBI" id="CHEBI:15379"/>
        <dbReference type="ChEBI" id="CHEBI:29033"/>
        <dbReference type="ChEBI" id="CHEBI:78619"/>
        <dbReference type="EC" id="1.16.3.2"/>
    </reaction>
</comment>
<sequence length="160" mass="18359">MELTQKLSAAFNEQIKAEMWSSNLYLSMAIHFMDQGLEGCAHWMKKQAEEELDHAHKMIEYAIQRGGKVNVSAIDAVPTTWESPVAVFEHVYKHEKHVSELIDKLLDLAIAEKDKATEDFLWGFVREQTEEENTAKSILDKFHIYGVHGLVCIDKELGKR</sequence>
<dbReference type="InterPro" id="IPR001519">
    <property type="entry name" value="Ferritin"/>
</dbReference>
<dbReference type="PROSITE" id="PS50905">
    <property type="entry name" value="FERRITIN_LIKE"/>
    <property type="match status" value="1"/>
</dbReference>
<evidence type="ECO:0000256" key="5">
    <source>
        <dbReference type="ARBA" id="ARBA00023004"/>
    </source>
</evidence>
<dbReference type="GO" id="GO:0042802">
    <property type="term" value="F:identical protein binding"/>
    <property type="evidence" value="ECO:0007669"/>
    <property type="project" value="UniProtKB-ARBA"/>
</dbReference>
<dbReference type="GO" id="GO:0006879">
    <property type="term" value="P:intracellular iron ion homeostasis"/>
    <property type="evidence" value="ECO:0007669"/>
    <property type="project" value="UniProtKB-KW"/>
</dbReference>
<dbReference type="Gene3D" id="1.20.1260.10">
    <property type="match status" value="1"/>
</dbReference>
<dbReference type="InterPro" id="IPR012347">
    <property type="entry name" value="Ferritin-like"/>
</dbReference>
<dbReference type="FunFam" id="1.20.1260.10:FF:000001">
    <property type="entry name" value="Non-heme ferritin"/>
    <property type="match status" value="1"/>
</dbReference>
<feature type="binding site" evidence="7">
    <location>
        <position position="18"/>
    </location>
    <ligand>
        <name>Fe cation</name>
        <dbReference type="ChEBI" id="CHEBI:24875"/>
        <label>1</label>
    </ligand>
</feature>
<feature type="binding site" evidence="7">
    <location>
        <position position="128"/>
    </location>
    <ligand>
        <name>Fe cation</name>
        <dbReference type="ChEBI" id="CHEBI:24875"/>
        <label>1</label>
    </ligand>
</feature>
<evidence type="ECO:0000256" key="8">
    <source>
        <dbReference type="RuleBase" id="RU361145"/>
    </source>
</evidence>
<dbReference type="CDD" id="cd01055">
    <property type="entry name" value="Nonheme_Ferritin"/>
    <property type="match status" value="1"/>
</dbReference>
<evidence type="ECO:0000256" key="6">
    <source>
        <dbReference type="ARBA" id="ARBA00054546"/>
    </source>
</evidence>
<evidence type="ECO:0000259" key="9">
    <source>
        <dbReference type="PROSITE" id="PS50905"/>
    </source>
</evidence>
<name>A0A9D2DD23_9BACT</name>
<keyword evidence="8" id="KW-0963">Cytoplasm</keyword>
<dbReference type="GO" id="GO:0004322">
    <property type="term" value="F:ferroxidase activity"/>
    <property type="evidence" value="ECO:0007669"/>
    <property type="project" value="TreeGrafter"/>
</dbReference>
<evidence type="ECO:0000256" key="2">
    <source>
        <dbReference type="ARBA" id="ARBA00022434"/>
    </source>
</evidence>
<accession>A0A9D2DD23</accession>
<evidence type="ECO:0000256" key="1">
    <source>
        <dbReference type="ARBA" id="ARBA00006950"/>
    </source>
</evidence>
<keyword evidence="2 8" id="KW-0409">Iron storage</keyword>
<evidence type="ECO:0000256" key="3">
    <source>
        <dbReference type="ARBA" id="ARBA00022723"/>
    </source>
</evidence>
<protein>
    <recommendedName>
        <fullName evidence="8">Ferritin</fullName>
        <ecNumber evidence="8">1.16.3.2</ecNumber>
    </recommendedName>
</protein>
<dbReference type="GO" id="GO:0005829">
    <property type="term" value="C:cytosol"/>
    <property type="evidence" value="ECO:0007669"/>
    <property type="project" value="TreeGrafter"/>
</dbReference>
<dbReference type="EC" id="1.16.3.2" evidence="8"/>